<sequence length="73" mass="8236">MATVTTAQRMLDKYLEAELAVLEGRSITFAGRNLTMADLNQIREGRLEWERRVATERNNAAGRSNGYSLATFE</sequence>
<name>A0A1H3EK83_9PSED</name>
<dbReference type="AlphaFoldDB" id="A0A1H3EK83"/>
<dbReference type="Proteomes" id="UP000243778">
    <property type="component" value="Unassembled WGS sequence"/>
</dbReference>
<dbReference type="EMBL" id="FNNU01000006">
    <property type="protein sequence ID" value="SDX79005.1"/>
    <property type="molecule type" value="Genomic_DNA"/>
</dbReference>
<accession>A0A1H3EK83</accession>
<proteinExistence type="predicted"/>
<evidence type="ECO:0000313" key="1">
    <source>
        <dbReference type="EMBL" id="SDX79005.1"/>
    </source>
</evidence>
<dbReference type="OrthoDB" id="6053012at2"/>
<reference evidence="2" key="1">
    <citation type="submission" date="2016-10" db="EMBL/GenBank/DDBJ databases">
        <authorList>
            <person name="Varghese N."/>
            <person name="Submissions S."/>
        </authorList>
    </citation>
    <scope>NUCLEOTIDE SEQUENCE [LARGE SCALE GENOMIC DNA]</scope>
    <source>
        <strain evidence="2">NRRL B-59562</strain>
    </source>
</reference>
<gene>
    <name evidence="1" type="ORF">SAMN05216287_3754</name>
</gene>
<evidence type="ECO:0000313" key="2">
    <source>
        <dbReference type="Proteomes" id="UP000243778"/>
    </source>
</evidence>
<dbReference type="STRING" id="1007099.SAMN05216287_3754"/>
<organism evidence="1 2">
    <name type="scientific">Pseudomonas kuykendallii</name>
    <dbReference type="NCBI Taxonomy" id="1007099"/>
    <lineage>
        <taxon>Bacteria</taxon>
        <taxon>Pseudomonadati</taxon>
        <taxon>Pseudomonadota</taxon>
        <taxon>Gammaproteobacteria</taxon>
        <taxon>Pseudomonadales</taxon>
        <taxon>Pseudomonadaceae</taxon>
        <taxon>Pseudomonas</taxon>
    </lineage>
</organism>
<keyword evidence="2" id="KW-1185">Reference proteome</keyword>
<dbReference type="RefSeq" id="WP_090231169.1">
    <property type="nucleotide sequence ID" value="NZ_FNNU01000006.1"/>
</dbReference>
<evidence type="ECO:0008006" key="3">
    <source>
        <dbReference type="Google" id="ProtNLM"/>
    </source>
</evidence>
<protein>
    <recommendedName>
        <fullName evidence="3">Primosomal replication protein PriB/PriC domain protein</fullName>
    </recommendedName>
</protein>